<keyword evidence="3" id="KW-1185">Reference proteome</keyword>
<keyword evidence="1" id="KW-1133">Transmembrane helix</keyword>
<dbReference type="RefSeq" id="WP_102375427.1">
    <property type="nucleotide sequence ID" value="NZ_JBBNOP010000001.1"/>
</dbReference>
<evidence type="ECO:0000313" key="2">
    <source>
        <dbReference type="EMBL" id="MEQ3361651.1"/>
    </source>
</evidence>
<evidence type="ECO:0000313" key="3">
    <source>
        <dbReference type="Proteomes" id="UP001487305"/>
    </source>
</evidence>
<feature type="transmembrane region" description="Helical" evidence="1">
    <location>
        <begin position="70"/>
        <end position="89"/>
    </location>
</feature>
<accession>A0ABV1J990</accession>
<dbReference type="EMBL" id="JBBNOP010000001">
    <property type="protein sequence ID" value="MEQ3361651.1"/>
    <property type="molecule type" value="Genomic_DNA"/>
</dbReference>
<dbReference type="Proteomes" id="UP001487305">
    <property type="component" value="Unassembled WGS sequence"/>
</dbReference>
<keyword evidence="1" id="KW-0472">Membrane</keyword>
<proteinExistence type="predicted"/>
<feature type="transmembrane region" description="Helical" evidence="1">
    <location>
        <begin position="109"/>
        <end position="129"/>
    </location>
</feature>
<reference evidence="2 3" key="1">
    <citation type="submission" date="2024-04" db="EMBL/GenBank/DDBJ databases">
        <title>Human intestinal bacterial collection.</title>
        <authorList>
            <person name="Pauvert C."/>
            <person name="Hitch T.C.A."/>
            <person name="Clavel T."/>
        </authorList>
    </citation>
    <scope>NUCLEOTIDE SEQUENCE [LARGE SCALE GENOMIC DNA]</scope>
    <source>
        <strain evidence="2 3">CLA-KB-H42</strain>
    </source>
</reference>
<keyword evidence="1" id="KW-0812">Transmembrane</keyword>
<protein>
    <submittedName>
        <fullName evidence="2">SpoVA/SpoVAEb family sporulation membrane protein</fullName>
    </submittedName>
</protein>
<sequence length="130" mass="13040">MDTGIAKRLAGAFFVGGCLGLFSQVLFVLWRMLLGDDSAWAMPATLLSLGVVGGALYVGNVYQKIEKAGAIGAAMPFSGLVSAVAGMFLQGSAEGGCRKGIVRGLGVFLYVLGVGSLIAAIIGAVAALAA</sequence>
<feature type="transmembrane region" description="Helical" evidence="1">
    <location>
        <begin position="39"/>
        <end position="58"/>
    </location>
</feature>
<gene>
    <name evidence="2" type="ORF">AAA083_01535</name>
</gene>
<comment type="caution">
    <text evidence="2">The sequence shown here is derived from an EMBL/GenBank/DDBJ whole genome shotgun (WGS) entry which is preliminary data.</text>
</comment>
<feature type="transmembrane region" description="Helical" evidence="1">
    <location>
        <begin position="12"/>
        <end position="33"/>
    </location>
</feature>
<evidence type="ECO:0000256" key="1">
    <source>
        <dbReference type="SAM" id="Phobius"/>
    </source>
</evidence>
<dbReference type="InterPro" id="IPR005562">
    <property type="entry name" value="SpoVA"/>
</dbReference>
<name>A0ABV1J990_9ACTN</name>
<dbReference type="Pfam" id="PF03862">
    <property type="entry name" value="SpoVAC_SpoVAEB"/>
    <property type="match status" value="1"/>
</dbReference>
<organism evidence="2 3">
    <name type="scientific">Raoultibacter massiliensis</name>
    <dbReference type="NCBI Taxonomy" id="1852371"/>
    <lineage>
        <taxon>Bacteria</taxon>
        <taxon>Bacillati</taxon>
        <taxon>Actinomycetota</taxon>
        <taxon>Coriobacteriia</taxon>
        <taxon>Eggerthellales</taxon>
        <taxon>Eggerthellaceae</taxon>
        <taxon>Raoultibacter</taxon>
    </lineage>
</organism>